<protein>
    <submittedName>
        <fullName evidence="3">Uncharacterized protein</fullName>
    </submittedName>
</protein>
<name>A0A915DDW3_9BILA</name>
<evidence type="ECO:0000313" key="3">
    <source>
        <dbReference type="WBParaSite" id="jg18197"/>
    </source>
</evidence>
<feature type="region of interest" description="Disordered" evidence="1">
    <location>
        <begin position="92"/>
        <end position="115"/>
    </location>
</feature>
<proteinExistence type="predicted"/>
<accession>A0A915DDW3</accession>
<dbReference type="AlphaFoldDB" id="A0A915DDW3"/>
<evidence type="ECO:0000256" key="1">
    <source>
        <dbReference type="SAM" id="MobiDB-lite"/>
    </source>
</evidence>
<organism evidence="2 3">
    <name type="scientific">Ditylenchus dipsaci</name>
    <dbReference type="NCBI Taxonomy" id="166011"/>
    <lineage>
        <taxon>Eukaryota</taxon>
        <taxon>Metazoa</taxon>
        <taxon>Ecdysozoa</taxon>
        <taxon>Nematoda</taxon>
        <taxon>Chromadorea</taxon>
        <taxon>Rhabditida</taxon>
        <taxon>Tylenchina</taxon>
        <taxon>Tylenchomorpha</taxon>
        <taxon>Sphaerularioidea</taxon>
        <taxon>Anguinidae</taxon>
        <taxon>Anguininae</taxon>
        <taxon>Ditylenchus</taxon>
    </lineage>
</organism>
<dbReference type="WBParaSite" id="jg18197">
    <property type="protein sequence ID" value="jg18197"/>
    <property type="gene ID" value="jg18197"/>
</dbReference>
<keyword evidence="2" id="KW-1185">Reference proteome</keyword>
<dbReference type="Proteomes" id="UP000887574">
    <property type="component" value="Unplaced"/>
</dbReference>
<evidence type="ECO:0000313" key="2">
    <source>
        <dbReference type="Proteomes" id="UP000887574"/>
    </source>
</evidence>
<reference evidence="3" key="1">
    <citation type="submission" date="2022-11" db="UniProtKB">
        <authorList>
            <consortium name="WormBaseParasite"/>
        </authorList>
    </citation>
    <scope>IDENTIFICATION</scope>
</reference>
<sequence>MQDEVKTMEKRITALVEESSARLTISADICTVSAMRKCYLGLMGHLFDTPNTTMRTFILDLIDMEESIACDSLPMNQSLKHQMHTKQALKSQRHTCSMKRDDNMMNLPLSSAPEP</sequence>